<feature type="region of interest" description="Disordered" evidence="3">
    <location>
        <begin position="1"/>
        <end position="107"/>
    </location>
</feature>
<feature type="domain" description="MIR" evidence="4">
    <location>
        <begin position="255"/>
        <end position="310"/>
    </location>
</feature>
<dbReference type="PANTHER" id="PTHR46809:SF2">
    <property type="entry name" value="GH21273P"/>
    <property type="match status" value="1"/>
</dbReference>
<keyword evidence="6" id="KW-1185">Reference proteome</keyword>
<dbReference type="InterPro" id="IPR016093">
    <property type="entry name" value="MIR_motif"/>
</dbReference>
<gene>
    <name evidence="5" type="ORF">GGI19_000273</name>
</gene>
<dbReference type="Pfam" id="PF02815">
    <property type="entry name" value="MIR"/>
    <property type="match status" value="1"/>
</dbReference>
<dbReference type="CDD" id="cd23263">
    <property type="entry name" value="beta-trefoil_MIR"/>
    <property type="match status" value="1"/>
</dbReference>
<dbReference type="PROSITE" id="PS50919">
    <property type="entry name" value="MIR"/>
    <property type="match status" value="3"/>
</dbReference>
<evidence type="ECO:0000256" key="3">
    <source>
        <dbReference type="SAM" id="MobiDB-lite"/>
    </source>
</evidence>
<feature type="domain" description="MIR" evidence="4">
    <location>
        <begin position="318"/>
        <end position="374"/>
    </location>
</feature>
<feature type="region of interest" description="Disordered" evidence="3">
    <location>
        <begin position="137"/>
        <end position="254"/>
    </location>
</feature>
<feature type="compositionally biased region" description="Low complexity" evidence="3">
    <location>
        <begin position="65"/>
        <end position="77"/>
    </location>
</feature>
<sequence length="432" mass="48985">MTYGNNYDNSDNRQDDEGGERGIGRFFGRGDDSQQQQQQHSGPQPSQYGQQQQGYGQQGHGQQQGYGQQQQHQYQGGNNMVGGSQQGGNMPGGDYSQEELDKSERNARYKDWGTKAGIAALGVAAIGAAAYGIHEYRENKEEEEAEERRKEQEAEQEKRREEEERRRREEEARRQEENRHQGGWNQAPPPSSDSAYGHYTKPQQHGSSDGFCPPAPLGRPPYSFQQDDVRHADPSRSSDNSPTPHEYPKLHGASDHVVKIGSIISLKHNMTGRFLHTDRSHSTSTGSNQQLVFGFRWNPDENDWWQVLPANHDVPVPGSVVSFGTQIRLRHVETGRHLHSHYNYHEGRSGQNEVTAYGDSMRSDENDHWVVEKWGEGAYGQTWTQGEVIVLRHYVSGMALHSHDLMISDDVQSVTCFGRGEEENDKWRVQFE</sequence>
<evidence type="ECO:0000256" key="1">
    <source>
        <dbReference type="ARBA" id="ARBA00022729"/>
    </source>
</evidence>
<evidence type="ECO:0000313" key="6">
    <source>
        <dbReference type="Proteomes" id="UP001140011"/>
    </source>
</evidence>
<dbReference type="Gene3D" id="2.80.10.50">
    <property type="match status" value="1"/>
</dbReference>
<dbReference type="SUPFAM" id="SSF82109">
    <property type="entry name" value="MIR domain"/>
    <property type="match status" value="1"/>
</dbReference>
<organism evidence="5 6">
    <name type="scientific">Coemansia pectinata</name>
    <dbReference type="NCBI Taxonomy" id="1052879"/>
    <lineage>
        <taxon>Eukaryota</taxon>
        <taxon>Fungi</taxon>
        <taxon>Fungi incertae sedis</taxon>
        <taxon>Zoopagomycota</taxon>
        <taxon>Kickxellomycotina</taxon>
        <taxon>Kickxellomycetes</taxon>
        <taxon>Kickxellales</taxon>
        <taxon>Kickxellaceae</taxon>
        <taxon>Coemansia</taxon>
    </lineage>
</organism>
<feature type="compositionally biased region" description="Low complexity" evidence="3">
    <location>
        <begin position="33"/>
        <end position="55"/>
    </location>
</feature>
<evidence type="ECO:0000259" key="4">
    <source>
        <dbReference type="PROSITE" id="PS50919"/>
    </source>
</evidence>
<dbReference type="OrthoDB" id="5588846at2759"/>
<dbReference type="EMBL" id="JANBUH010000006">
    <property type="protein sequence ID" value="KAJ2757121.1"/>
    <property type="molecule type" value="Genomic_DNA"/>
</dbReference>
<feature type="compositionally biased region" description="Basic and acidic residues" evidence="3">
    <location>
        <begin position="227"/>
        <end position="236"/>
    </location>
</feature>
<dbReference type="AlphaFoldDB" id="A0A9W8H3V9"/>
<dbReference type="Proteomes" id="UP001140011">
    <property type="component" value="Unassembled WGS sequence"/>
</dbReference>
<keyword evidence="1" id="KW-0732">Signal</keyword>
<evidence type="ECO:0000256" key="2">
    <source>
        <dbReference type="ARBA" id="ARBA00022737"/>
    </source>
</evidence>
<feature type="compositionally biased region" description="Basic and acidic residues" evidence="3">
    <location>
        <begin position="10"/>
        <end position="32"/>
    </location>
</feature>
<feature type="domain" description="MIR" evidence="4">
    <location>
        <begin position="380"/>
        <end position="432"/>
    </location>
</feature>
<reference evidence="5" key="1">
    <citation type="submission" date="2022-07" db="EMBL/GenBank/DDBJ databases">
        <title>Phylogenomic reconstructions and comparative analyses of Kickxellomycotina fungi.</title>
        <authorList>
            <person name="Reynolds N.K."/>
            <person name="Stajich J.E."/>
            <person name="Barry K."/>
            <person name="Grigoriev I.V."/>
            <person name="Crous P."/>
            <person name="Smith M.E."/>
        </authorList>
    </citation>
    <scope>NUCLEOTIDE SEQUENCE</scope>
    <source>
        <strain evidence="5">BCRC 34297</strain>
    </source>
</reference>
<comment type="caution">
    <text evidence="5">The sequence shown here is derived from an EMBL/GenBank/DDBJ whole genome shotgun (WGS) entry which is preliminary data.</text>
</comment>
<dbReference type="SMART" id="SM00472">
    <property type="entry name" value="MIR"/>
    <property type="match status" value="3"/>
</dbReference>
<proteinExistence type="predicted"/>
<dbReference type="InterPro" id="IPR036300">
    <property type="entry name" value="MIR_dom_sf"/>
</dbReference>
<feature type="compositionally biased region" description="Basic and acidic residues" evidence="3">
    <location>
        <begin position="137"/>
        <end position="180"/>
    </location>
</feature>
<accession>A0A9W8H3V9</accession>
<name>A0A9W8H3V9_9FUNG</name>
<dbReference type="PANTHER" id="PTHR46809">
    <property type="entry name" value="STROMAL CELL-DERIVED FACTOR 2-LIKE PROTEIN"/>
    <property type="match status" value="1"/>
</dbReference>
<protein>
    <recommendedName>
        <fullName evidence="4">MIR domain-containing protein</fullName>
    </recommendedName>
</protein>
<keyword evidence="2" id="KW-0677">Repeat</keyword>
<evidence type="ECO:0000313" key="5">
    <source>
        <dbReference type="EMBL" id="KAJ2757121.1"/>
    </source>
</evidence>